<feature type="compositionally biased region" description="Pro residues" evidence="1">
    <location>
        <begin position="73"/>
        <end position="85"/>
    </location>
</feature>
<dbReference type="Gene3D" id="2.20.28.160">
    <property type="match status" value="1"/>
</dbReference>
<proteinExistence type="predicted"/>
<reference evidence="3 4" key="1">
    <citation type="submission" date="2019-02" db="EMBL/GenBank/DDBJ databases">
        <title>Deep-cultivation of Planctomycetes and their phenomic and genomic characterization uncovers novel biology.</title>
        <authorList>
            <person name="Wiegand S."/>
            <person name="Jogler M."/>
            <person name="Boedeker C."/>
            <person name="Pinto D."/>
            <person name="Vollmers J."/>
            <person name="Rivas-Marin E."/>
            <person name="Kohn T."/>
            <person name="Peeters S.H."/>
            <person name="Heuer A."/>
            <person name="Rast P."/>
            <person name="Oberbeckmann S."/>
            <person name="Bunk B."/>
            <person name="Jeske O."/>
            <person name="Meyerdierks A."/>
            <person name="Storesund J.E."/>
            <person name="Kallscheuer N."/>
            <person name="Luecker S."/>
            <person name="Lage O.M."/>
            <person name="Pohl T."/>
            <person name="Merkel B.J."/>
            <person name="Hornburger P."/>
            <person name="Mueller R.-W."/>
            <person name="Bruemmer F."/>
            <person name="Labrenz M."/>
            <person name="Spormann A.M."/>
            <person name="Op den Camp H."/>
            <person name="Overmann J."/>
            <person name="Amann R."/>
            <person name="Jetten M.S.M."/>
            <person name="Mascher T."/>
            <person name="Medema M.H."/>
            <person name="Devos D.P."/>
            <person name="Kaster A.-K."/>
            <person name="Ovreas L."/>
            <person name="Rohde M."/>
            <person name="Galperin M.Y."/>
            <person name="Jogler C."/>
        </authorList>
    </citation>
    <scope>NUCLEOTIDE SEQUENCE [LARGE SCALE GENOMIC DNA]</scope>
    <source>
        <strain evidence="3 4">Pan181</strain>
    </source>
</reference>
<evidence type="ECO:0000313" key="3">
    <source>
        <dbReference type="EMBL" id="QDU56390.1"/>
    </source>
</evidence>
<keyword evidence="2" id="KW-0472">Membrane</keyword>
<keyword evidence="2" id="KW-1133">Transmembrane helix</keyword>
<evidence type="ECO:0000313" key="4">
    <source>
        <dbReference type="Proteomes" id="UP000315750"/>
    </source>
</evidence>
<dbReference type="KEGG" id="amuc:Pan181_25990"/>
<dbReference type="RefSeq" id="WP_145247144.1">
    <property type="nucleotide sequence ID" value="NZ_CP036278.1"/>
</dbReference>
<gene>
    <name evidence="3" type="ORF">Pan181_25990</name>
</gene>
<feature type="compositionally biased region" description="Low complexity" evidence="1">
    <location>
        <begin position="86"/>
        <end position="100"/>
    </location>
</feature>
<evidence type="ECO:0000256" key="1">
    <source>
        <dbReference type="SAM" id="MobiDB-lite"/>
    </source>
</evidence>
<keyword evidence="4" id="KW-1185">Reference proteome</keyword>
<accession>A0A518ANU5</accession>
<organism evidence="3 4">
    <name type="scientific">Aeoliella mucimassa</name>
    <dbReference type="NCBI Taxonomy" id="2527972"/>
    <lineage>
        <taxon>Bacteria</taxon>
        <taxon>Pseudomonadati</taxon>
        <taxon>Planctomycetota</taxon>
        <taxon>Planctomycetia</taxon>
        <taxon>Pirellulales</taxon>
        <taxon>Lacipirellulaceae</taxon>
        <taxon>Aeoliella</taxon>
    </lineage>
</organism>
<feature type="transmembrane region" description="Helical" evidence="2">
    <location>
        <begin position="156"/>
        <end position="181"/>
    </location>
</feature>
<evidence type="ECO:0000256" key="2">
    <source>
        <dbReference type="SAM" id="Phobius"/>
    </source>
</evidence>
<feature type="region of interest" description="Disordered" evidence="1">
    <location>
        <begin position="41"/>
        <end position="112"/>
    </location>
</feature>
<keyword evidence="2" id="KW-0812">Transmembrane</keyword>
<dbReference type="EMBL" id="CP036278">
    <property type="protein sequence ID" value="QDU56390.1"/>
    <property type="molecule type" value="Genomic_DNA"/>
</dbReference>
<dbReference type="Proteomes" id="UP000315750">
    <property type="component" value="Chromosome"/>
</dbReference>
<sequence length="186" mass="19243">MPIKFHCPHCRASIKAPETHLGATLPCPRCGQPVVVAAESAEEPPPVVKPSTQEPSVEEVPQIVTKPPKGKPASPPPAPPAPASAPPVAAAAPPVAAAPPTVDPPEEPVETNAFEPPQAVVTNVRDVKLENVRIVDVRLSFGTVFRFAVQFFLANLLLSMALGGVMFLLSLLLTAIGLSLLGGGAP</sequence>
<dbReference type="AlphaFoldDB" id="A0A518ANU5"/>
<dbReference type="OrthoDB" id="292474at2"/>
<name>A0A518ANU5_9BACT</name>
<protein>
    <submittedName>
        <fullName evidence="3">Uncharacterized protein</fullName>
    </submittedName>
</protein>